<gene>
    <name evidence="4" type="ORF">HGO97_008490</name>
</gene>
<feature type="DNA-binding region" description="H-T-H motif" evidence="2">
    <location>
        <begin position="29"/>
        <end position="48"/>
    </location>
</feature>
<evidence type="ECO:0000256" key="1">
    <source>
        <dbReference type="ARBA" id="ARBA00023125"/>
    </source>
</evidence>
<dbReference type="Proteomes" id="UP000723714">
    <property type="component" value="Unassembled WGS sequence"/>
</dbReference>
<feature type="domain" description="HTH tetR-type" evidence="3">
    <location>
        <begin position="6"/>
        <end position="66"/>
    </location>
</feature>
<evidence type="ECO:0000313" key="5">
    <source>
        <dbReference type="Proteomes" id="UP000723714"/>
    </source>
</evidence>
<organism evidence="4 5">
    <name type="scientific">Faecalicatena faecalis</name>
    <dbReference type="NCBI Taxonomy" id="2726362"/>
    <lineage>
        <taxon>Bacteria</taxon>
        <taxon>Bacillati</taxon>
        <taxon>Bacillota</taxon>
        <taxon>Clostridia</taxon>
        <taxon>Lachnospirales</taxon>
        <taxon>Lachnospiraceae</taxon>
        <taxon>Faecalicatena</taxon>
    </lineage>
</organism>
<protein>
    <submittedName>
        <fullName evidence="4">TetR/AcrR family transcriptional regulator</fullName>
    </submittedName>
</protein>
<evidence type="ECO:0000259" key="3">
    <source>
        <dbReference type="PROSITE" id="PS50977"/>
    </source>
</evidence>
<dbReference type="PROSITE" id="PS50977">
    <property type="entry name" value="HTH_TETR_2"/>
    <property type="match status" value="1"/>
</dbReference>
<dbReference type="EMBL" id="JABACJ020000006">
    <property type="protein sequence ID" value="MBU3875849.1"/>
    <property type="molecule type" value="Genomic_DNA"/>
</dbReference>
<sequence>MPPKAKFTKEEIVEAALNIVREDGISNLTARALGSELGSSARPIFTVFQNMDEVQQAVIDSAKQLYADYIQKGLAETPAFKGVGMQYILFSINEPTLFQLLFMKEQAEIPDLPGVLMLIDDNFDQILNSIKDTYQLDDESSKKMYQHLWIYTHGIAALCATRMCRFTGEEISRMITEVFTSLLKEMKSAEMQGKAGKSHD</sequence>
<comment type="caution">
    <text evidence="4">The sequence shown here is derived from an EMBL/GenBank/DDBJ whole genome shotgun (WGS) entry which is preliminary data.</text>
</comment>
<accession>A0ABS6D2X9</accession>
<keyword evidence="5" id="KW-1185">Reference proteome</keyword>
<dbReference type="InterPro" id="IPR001647">
    <property type="entry name" value="HTH_TetR"/>
</dbReference>
<keyword evidence="1 2" id="KW-0238">DNA-binding</keyword>
<name>A0ABS6D2X9_9FIRM</name>
<proteinExistence type="predicted"/>
<evidence type="ECO:0000313" key="4">
    <source>
        <dbReference type="EMBL" id="MBU3875849.1"/>
    </source>
</evidence>
<dbReference type="RefSeq" id="WP_216240878.1">
    <property type="nucleotide sequence ID" value="NZ_JABACJ020000006.1"/>
</dbReference>
<reference evidence="4 5" key="1">
    <citation type="submission" date="2021-06" db="EMBL/GenBank/DDBJ databases">
        <title>Faecalicatena sp. nov. isolated from porcine feces.</title>
        <authorList>
            <person name="Oh B.S."/>
            <person name="Lee J.H."/>
        </authorList>
    </citation>
    <scope>NUCLEOTIDE SEQUENCE [LARGE SCALE GENOMIC DNA]</scope>
    <source>
        <strain evidence="4 5">AGMB00832</strain>
    </source>
</reference>
<evidence type="ECO:0000256" key="2">
    <source>
        <dbReference type="PROSITE-ProRule" id="PRU00335"/>
    </source>
</evidence>